<accession>A0A9W6UDI2</accession>
<proteinExistence type="predicted"/>
<organism evidence="2 3">
    <name type="scientific">Phytophthora fragariaefolia</name>
    <dbReference type="NCBI Taxonomy" id="1490495"/>
    <lineage>
        <taxon>Eukaryota</taxon>
        <taxon>Sar</taxon>
        <taxon>Stramenopiles</taxon>
        <taxon>Oomycota</taxon>
        <taxon>Peronosporomycetes</taxon>
        <taxon>Peronosporales</taxon>
        <taxon>Peronosporaceae</taxon>
        <taxon>Phytophthora</taxon>
    </lineage>
</organism>
<feature type="compositionally biased region" description="Basic and acidic residues" evidence="1">
    <location>
        <begin position="252"/>
        <end position="266"/>
    </location>
</feature>
<sequence>MEQVIVDLVNSFPPDGEEASLRALLDPHRSKLLRSACVKLKLNTQRGASVQDNKTGCIDLLCKYHSDKADGEQVALTGPTKAGGGAGAKAIEPRATQHDAFRLINILFSPKFVDRMFEADNNQSRSIIDKHAINEDSDLWREVTHDFNEDRENYNGLERKEREQYRGIHPAIAARHSAAKLLDMWRKLTSRYTVARGKSKLSGHNESDFYRFCKGRVDLLYLYDWLQIRPNQLDGIRGRMSKRAQMSTLEGSIERTDDTSREEGGGRKKRRLSPIDRIAKVIKLEHEEEVAERSSSYASVTDASTAVQSGHTTLKMLKDSNAGEATVREVEKTVDVLVHRWMLEMDPK</sequence>
<evidence type="ECO:0000256" key="1">
    <source>
        <dbReference type="SAM" id="MobiDB-lite"/>
    </source>
</evidence>
<dbReference type="OrthoDB" id="90051at2759"/>
<evidence type="ECO:0000313" key="3">
    <source>
        <dbReference type="Proteomes" id="UP001165121"/>
    </source>
</evidence>
<dbReference type="Proteomes" id="UP001165121">
    <property type="component" value="Unassembled WGS sequence"/>
</dbReference>
<keyword evidence="3" id="KW-1185">Reference proteome</keyword>
<protein>
    <submittedName>
        <fullName evidence="2">Unnamed protein product</fullName>
    </submittedName>
</protein>
<dbReference type="AlphaFoldDB" id="A0A9W6UDI2"/>
<evidence type="ECO:0000313" key="2">
    <source>
        <dbReference type="EMBL" id="GMF30990.1"/>
    </source>
</evidence>
<comment type="caution">
    <text evidence="2">The sequence shown here is derived from an EMBL/GenBank/DDBJ whole genome shotgun (WGS) entry which is preliminary data.</text>
</comment>
<feature type="region of interest" description="Disordered" evidence="1">
    <location>
        <begin position="246"/>
        <end position="270"/>
    </location>
</feature>
<reference evidence="2" key="1">
    <citation type="submission" date="2023-04" db="EMBL/GenBank/DDBJ databases">
        <title>Phytophthora fragariaefolia NBRC 109709.</title>
        <authorList>
            <person name="Ichikawa N."/>
            <person name="Sato H."/>
            <person name="Tonouchi N."/>
        </authorList>
    </citation>
    <scope>NUCLEOTIDE SEQUENCE</scope>
    <source>
        <strain evidence="2">NBRC 109709</strain>
    </source>
</reference>
<gene>
    <name evidence="2" type="ORF">Pfra01_000698600</name>
</gene>
<dbReference type="EMBL" id="BSXT01000610">
    <property type="protein sequence ID" value="GMF30990.1"/>
    <property type="molecule type" value="Genomic_DNA"/>
</dbReference>
<name>A0A9W6UDI2_9STRA</name>